<dbReference type="InterPro" id="IPR036187">
    <property type="entry name" value="DNA_mismatch_repair_MutS_sf"/>
</dbReference>
<sequence>MNTQFYEKLELNKVLAQCASHAVLGGAKSLIEECIPSSDADEVRERLARTEEADFLLFRSSGVSGIEYFDNVSELISRAEKGSTLSCGELMQINALNRSARIACTSILAAAQESVVYLKADASRLYYDKALEEDVGFAIVSESEVNDHASEKLADIRSKIKSLNARIRSKLTEYITGPTSLFLQDASVTMRNDRFVIPVKAEYKNRVRGFVHDLSQSGATFFIEPEYVLEMNNELIALTIDEREEVERILKVLSKRFGAIADVLRTDEVVLSVIDACYARAQYAYSLKAVKPGVNGTGYINIVKGRHPLIDKTRIVPVSVELGKDYNFLLLSGANTGGKTVTLKMTGLFCLMAACGMFIPAAAGSSVGVFDNVFCDLGDSQSIEESLSTFSSHIKTVIEIVNGVTEHSLVLIDELGGGTNPDEGQALARAVVEKLLSTGCKGIVTTHFTPLKEFAFNAKGIENASMEFDAQTLKPLYKIKIGMPGSSNALAICRRMGLAQDVLDKAVSYLSEGGRAFENIVRSAEESRVRADSLAAENQALQSELKSKIALADARAAALEKERAKLLSGAKAESRRIINERAAEAESLLAQIEDIFKKEEISESDLIKARTLKNKIKDAAFKEEEGSAAQTPYLPATAANIAAGARVFVKRMQTEGEVVAFNPSKGEAEVACGSIRLRCRLDELLLVNPKSGKKLAGGKDNVKVVRKIAPSQPLLEINVLGMTVEEALYEVDNFIDKAVTDNLEEVKIIHGVGTGRLRKAIAEHLKRHKNVESFRSGKYGEGETGVTIVKLK</sequence>
<dbReference type="Pfam" id="PF20297">
    <property type="entry name" value="MSSS"/>
    <property type="match status" value="1"/>
</dbReference>
<dbReference type="SMART" id="SM00463">
    <property type="entry name" value="SMR"/>
    <property type="match status" value="1"/>
</dbReference>
<evidence type="ECO:0000313" key="12">
    <source>
        <dbReference type="Proteomes" id="UP000824110"/>
    </source>
</evidence>
<dbReference type="InterPro" id="IPR007696">
    <property type="entry name" value="DNA_mismatch_repair_MutS_core"/>
</dbReference>
<dbReference type="InterPro" id="IPR002625">
    <property type="entry name" value="Smr_dom"/>
</dbReference>
<dbReference type="Pfam" id="PF01713">
    <property type="entry name" value="Smr"/>
    <property type="match status" value="1"/>
</dbReference>
<keyword evidence="7 8" id="KW-0238">DNA-binding</keyword>
<evidence type="ECO:0000256" key="3">
    <source>
        <dbReference type="ARBA" id="ARBA00022741"/>
    </source>
</evidence>
<evidence type="ECO:0000313" key="11">
    <source>
        <dbReference type="EMBL" id="HIU62037.1"/>
    </source>
</evidence>
<feature type="coiled-coil region" evidence="9">
    <location>
        <begin position="146"/>
        <end position="173"/>
    </location>
</feature>
<reference evidence="11" key="1">
    <citation type="submission" date="2020-10" db="EMBL/GenBank/DDBJ databases">
        <authorList>
            <person name="Gilroy R."/>
        </authorList>
    </citation>
    <scope>NUCLEOTIDE SEQUENCE</scope>
    <source>
        <strain evidence="11">CHK195-12923</strain>
    </source>
</reference>
<keyword evidence="8 11" id="KW-0255">Endonuclease</keyword>
<organism evidence="11 12">
    <name type="scientific">Candidatus Coproplasma excrementigallinarum</name>
    <dbReference type="NCBI Taxonomy" id="2840747"/>
    <lineage>
        <taxon>Bacteria</taxon>
        <taxon>Bacillati</taxon>
        <taxon>Bacillota</taxon>
        <taxon>Clostridia</taxon>
        <taxon>Eubacteriales</taxon>
        <taxon>Candidatus Coproplasma</taxon>
    </lineage>
</organism>
<dbReference type="SMART" id="SM00534">
    <property type="entry name" value="MUTSac"/>
    <property type="match status" value="1"/>
</dbReference>
<dbReference type="EMBL" id="DVNE01000053">
    <property type="protein sequence ID" value="HIU62037.1"/>
    <property type="molecule type" value="Genomic_DNA"/>
</dbReference>
<dbReference type="GO" id="GO:0043023">
    <property type="term" value="F:ribosomal large subunit binding"/>
    <property type="evidence" value="ECO:0007669"/>
    <property type="project" value="UniProtKB-UniRule"/>
</dbReference>
<evidence type="ECO:0000256" key="7">
    <source>
        <dbReference type="ARBA" id="ARBA00023125"/>
    </source>
</evidence>
<comment type="similarity">
    <text evidence="8">Belongs to the DNA mismatch repair MutS family. MutS2 subfamily.</text>
</comment>
<feature type="binding site" evidence="8">
    <location>
        <begin position="333"/>
        <end position="340"/>
    </location>
    <ligand>
        <name>ATP</name>
        <dbReference type="ChEBI" id="CHEBI:30616"/>
    </ligand>
</feature>
<proteinExistence type="inferred from homology"/>
<dbReference type="Gene3D" id="3.40.50.300">
    <property type="entry name" value="P-loop containing nucleotide triphosphate hydrolases"/>
    <property type="match status" value="1"/>
</dbReference>
<keyword evidence="1 8" id="KW-0540">Nuclease</keyword>
<evidence type="ECO:0000256" key="9">
    <source>
        <dbReference type="SAM" id="Coils"/>
    </source>
</evidence>
<gene>
    <name evidence="8" type="primary">mutS2</name>
    <name evidence="8" type="synonym">rqcU</name>
    <name evidence="11" type="ORF">IAB69_05280</name>
</gene>
<dbReference type="AlphaFoldDB" id="A0A9D1ML06"/>
<keyword evidence="3 8" id="KW-0547">Nucleotide-binding</keyword>
<dbReference type="GO" id="GO:0016887">
    <property type="term" value="F:ATP hydrolysis activity"/>
    <property type="evidence" value="ECO:0007669"/>
    <property type="project" value="InterPro"/>
</dbReference>
<dbReference type="PROSITE" id="PS50828">
    <property type="entry name" value="SMR"/>
    <property type="match status" value="1"/>
</dbReference>
<comment type="subunit">
    <text evidence="8">Homodimer. Binds to stalled ribosomes, contacting rRNA.</text>
</comment>
<evidence type="ECO:0000256" key="2">
    <source>
        <dbReference type="ARBA" id="ARBA00022730"/>
    </source>
</evidence>
<dbReference type="FunFam" id="3.40.50.300:FF:000830">
    <property type="entry name" value="Endonuclease MutS2"/>
    <property type="match status" value="1"/>
</dbReference>
<evidence type="ECO:0000256" key="6">
    <source>
        <dbReference type="ARBA" id="ARBA00022884"/>
    </source>
</evidence>
<keyword evidence="6 8" id="KW-0694">RNA-binding</keyword>
<evidence type="ECO:0000256" key="1">
    <source>
        <dbReference type="ARBA" id="ARBA00022722"/>
    </source>
</evidence>
<keyword evidence="2 8" id="KW-0699">rRNA-binding</keyword>
<keyword evidence="9" id="KW-0175">Coiled coil</keyword>
<feature type="coiled-coil region" evidence="9">
    <location>
        <begin position="524"/>
        <end position="562"/>
    </location>
</feature>
<dbReference type="Pfam" id="PF00488">
    <property type="entry name" value="MutS_V"/>
    <property type="match status" value="1"/>
</dbReference>
<dbReference type="EC" id="3.1.-.-" evidence="8"/>
<evidence type="ECO:0000256" key="4">
    <source>
        <dbReference type="ARBA" id="ARBA00022801"/>
    </source>
</evidence>
<dbReference type="GO" id="GO:0072344">
    <property type="term" value="P:rescue of stalled ribosome"/>
    <property type="evidence" value="ECO:0007669"/>
    <property type="project" value="UniProtKB-UniRule"/>
</dbReference>
<protein>
    <recommendedName>
        <fullName evidence="8">Endonuclease MutS2</fullName>
        <ecNumber evidence="8">3.1.-.-</ecNumber>
    </recommendedName>
    <alternativeName>
        <fullName evidence="8">Ribosome-associated protein quality control-upstream factor</fullName>
        <shortName evidence="8">RQC-upstream factor</shortName>
        <shortName evidence="8">RqcU</shortName>
        <ecNumber evidence="8">3.6.4.-</ecNumber>
    </alternativeName>
</protein>
<dbReference type="InterPro" id="IPR000432">
    <property type="entry name" value="DNA_mismatch_repair_MutS_C"/>
</dbReference>
<dbReference type="GO" id="GO:0004519">
    <property type="term" value="F:endonuclease activity"/>
    <property type="evidence" value="ECO:0007669"/>
    <property type="project" value="UniProtKB-UniRule"/>
</dbReference>
<dbReference type="SUPFAM" id="SSF52540">
    <property type="entry name" value="P-loop containing nucleoside triphosphate hydrolases"/>
    <property type="match status" value="1"/>
</dbReference>
<reference evidence="11" key="2">
    <citation type="journal article" date="2021" name="PeerJ">
        <title>Extensive microbial diversity within the chicken gut microbiome revealed by metagenomics and culture.</title>
        <authorList>
            <person name="Gilroy R."/>
            <person name="Ravi A."/>
            <person name="Getino M."/>
            <person name="Pursley I."/>
            <person name="Horton D.L."/>
            <person name="Alikhan N.F."/>
            <person name="Baker D."/>
            <person name="Gharbi K."/>
            <person name="Hall N."/>
            <person name="Watson M."/>
            <person name="Adriaenssens E.M."/>
            <person name="Foster-Nyarko E."/>
            <person name="Jarju S."/>
            <person name="Secka A."/>
            <person name="Antonio M."/>
            <person name="Oren A."/>
            <person name="Chaudhuri R.R."/>
            <person name="La Ragione R."/>
            <person name="Hildebrand F."/>
            <person name="Pallen M.J."/>
        </authorList>
    </citation>
    <scope>NUCLEOTIDE SEQUENCE</scope>
    <source>
        <strain evidence="11">CHK195-12923</strain>
    </source>
</reference>
<evidence type="ECO:0000256" key="8">
    <source>
        <dbReference type="HAMAP-Rule" id="MF_00092"/>
    </source>
</evidence>
<dbReference type="InterPro" id="IPR045076">
    <property type="entry name" value="MutS"/>
</dbReference>
<dbReference type="PANTHER" id="PTHR48466">
    <property type="entry name" value="OS10G0509000 PROTEIN-RELATED"/>
    <property type="match status" value="1"/>
</dbReference>
<dbReference type="InterPro" id="IPR036063">
    <property type="entry name" value="Smr_dom_sf"/>
</dbReference>
<dbReference type="PIRSF" id="PIRSF005814">
    <property type="entry name" value="MutS_YshD"/>
    <property type="match status" value="1"/>
</dbReference>
<dbReference type="GO" id="GO:0140664">
    <property type="term" value="F:ATP-dependent DNA damage sensor activity"/>
    <property type="evidence" value="ECO:0007669"/>
    <property type="project" value="InterPro"/>
</dbReference>
<keyword evidence="4 8" id="KW-0378">Hydrolase</keyword>
<name>A0A9D1ML06_9FIRM</name>
<dbReference type="NCBIfam" id="TIGR01069">
    <property type="entry name" value="mutS2"/>
    <property type="match status" value="1"/>
</dbReference>
<comment type="function">
    <text evidence="8">Acts as a ribosome collision sensor, splitting the ribosome into its 2 subunits. Detects stalled/collided 70S ribosomes which it binds and splits by an ATP-hydrolysis driven conformational change. Acts upstream of the ribosome quality control system (RQC), a ribosome-associated complex that mediates the extraction of incompletely synthesized nascent chains from stalled ribosomes and their subsequent degradation. Probably generates substrates for RQC.</text>
</comment>
<dbReference type="GO" id="GO:0045910">
    <property type="term" value="P:negative regulation of DNA recombination"/>
    <property type="evidence" value="ECO:0007669"/>
    <property type="project" value="InterPro"/>
</dbReference>
<evidence type="ECO:0000259" key="10">
    <source>
        <dbReference type="PROSITE" id="PS50828"/>
    </source>
</evidence>
<keyword evidence="5 8" id="KW-0067">ATP-binding</keyword>
<dbReference type="GO" id="GO:0019843">
    <property type="term" value="F:rRNA binding"/>
    <property type="evidence" value="ECO:0007669"/>
    <property type="project" value="UniProtKB-UniRule"/>
</dbReference>
<comment type="caution">
    <text evidence="11">The sequence shown here is derived from an EMBL/GenBank/DDBJ whole genome shotgun (WGS) entry which is preliminary data.</text>
</comment>
<dbReference type="Proteomes" id="UP000824110">
    <property type="component" value="Unassembled WGS sequence"/>
</dbReference>
<evidence type="ECO:0000256" key="5">
    <source>
        <dbReference type="ARBA" id="ARBA00022840"/>
    </source>
</evidence>
<dbReference type="InterPro" id="IPR046893">
    <property type="entry name" value="MSSS"/>
</dbReference>
<dbReference type="SUPFAM" id="SSF48334">
    <property type="entry name" value="DNA repair protein MutS, domain III"/>
    <property type="match status" value="1"/>
</dbReference>
<dbReference type="HAMAP" id="MF_00092">
    <property type="entry name" value="MutS2"/>
    <property type="match status" value="1"/>
</dbReference>
<dbReference type="SUPFAM" id="SSF160443">
    <property type="entry name" value="SMR domain-like"/>
    <property type="match status" value="1"/>
</dbReference>
<comment type="function">
    <text evidence="8">Endonuclease that is involved in the suppression of homologous recombination and thus may have a key role in the control of bacterial genetic diversity.</text>
</comment>
<accession>A0A9D1ML06</accession>
<dbReference type="EC" id="3.6.4.-" evidence="8"/>
<dbReference type="InterPro" id="IPR005747">
    <property type="entry name" value="MutS2"/>
</dbReference>
<dbReference type="Gene3D" id="3.30.1370.110">
    <property type="match status" value="1"/>
</dbReference>
<dbReference type="InterPro" id="IPR027417">
    <property type="entry name" value="P-loop_NTPase"/>
</dbReference>
<feature type="domain" description="Smr" evidence="10">
    <location>
        <begin position="717"/>
        <end position="792"/>
    </location>
</feature>
<dbReference type="GO" id="GO:0030983">
    <property type="term" value="F:mismatched DNA binding"/>
    <property type="evidence" value="ECO:0007669"/>
    <property type="project" value="InterPro"/>
</dbReference>
<dbReference type="PANTHER" id="PTHR48466:SF2">
    <property type="entry name" value="OS10G0509000 PROTEIN"/>
    <property type="match status" value="1"/>
</dbReference>
<dbReference type="GO" id="GO:0006298">
    <property type="term" value="P:mismatch repair"/>
    <property type="evidence" value="ECO:0007669"/>
    <property type="project" value="InterPro"/>
</dbReference>
<dbReference type="GO" id="GO:0005524">
    <property type="term" value="F:ATP binding"/>
    <property type="evidence" value="ECO:0007669"/>
    <property type="project" value="UniProtKB-UniRule"/>
</dbReference>
<dbReference type="SMART" id="SM00533">
    <property type="entry name" value="MUTSd"/>
    <property type="match status" value="1"/>
</dbReference>